<dbReference type="InterPro" id="IPR009050">
    <property type="entry name" value="Globin-like_sf"/>
</dbReference>
<keyword evidence="5" id="KW-0408">Iron</keyword>
<evidence type="ECO:0000256" key="5">
    <source>
        <dbReference type="ARBA" id="ARBA00023004"/>
    </source>
</evidence>
<comment type="cofactor">
    <cofactor evidence="1">
        <name>heme</name>
        <dbReference type="ChEBI" id="CHEBI:30413"/>
    </cofactor>
</comment>
<dbReference type="GO" id="GO:0020037">
    <property type="term" value="F:heme binding"/>
    <property type="evidence" value="ECO:0007669"/>
    <property type="project" value="InterPro"/>
</dbReference>
<evidence type="ECO:0000313" key="10">
    <source>
        <dbReference type="Proteomes" id="UP000633136"/>
    </source>
</evidence>
<sequence length="218" mass="24255">MSESNEHPETSEDGRKLPEFSRRLGAPIATVKPVGKAPSQVSGLPADGGAVDRETGRPAGADLGFLPNPDGSIPTTTPAVQQDSGAGDDQEKTGPEQQSFYDAVGGHETFKMIVDVFYDQVAEDEDFRAMYPEEDLEPAKQRLLMFLEQYWGGPRSYQEQRGHPRLRMRHMPFRVDAAARDKWLAFMSHAVKAAELSPIHEEILWDYLERAAHSMVNS</sequence>
<evidence type="ECO:0000256" key="1">
    <source>
        <dbReference type="ARBA" id="ARBA00001971"/>
    </source>
</evidence>
<reference evidence="9" key="1">
    <citation type="journal article" date="2014" name="Int. J. Syst. Evol. Microbiol.">
        <title>Complete genome sequence of Corynebacterium casei LMG S-19264T (=DSM 44701T), isolated from a smear-ripened cheese.</title>
        <authorList>
            <consortium name="US DOE Joint Genome Institute (JGI-PGF)"/>
            <person name="Walter F."/>
            <person name="Albersmeier A."/>
            <person name="Kalinowski J."/>
            <person name="Ruckert C."/>
        </authorList>
    </citation>
    <scope>NUCLEOTIDE SEQUENCE</scope>
    <source>
        <strain evidence="9">CGMCC 1.15388</strain>
    </source>
</reference>
<organism evidence="9 10">
    <name type="scientific">Nesterenkonia cremea</name>
    <dbReference type="NCBI Taxonomy" id="1882340"/>
    <lineage>
        <taxon>Bacteria</taxon>
        <taxon>Bacillati</taxon>
        <taxon>Actinomycetota</taxon>
        <taxon>Actinomycetes</taxon>
        <taxon>Micrococcales</taxon>
        <taxon>Micrococcaceae</taxon>
        <taxon>Nesterenkonia</taxon>
    </lineage>
</organism>
<dbReference type="InterPro" id="IPR012292">
    <property type="entry name" value="Globin/Proto"/>
</dbReference>
<dbReference type="InterPro" id="IPR001486">
    <property type="entry name" value="Hemoglobin_trunc"/>
</dbReference>
<dbReference type="Proteomes" id="UP000633136">
    <property type="component" value="Unassembled WGS sequence"/>
</dbReference>
<accession>A0A917AST5</accession>
<dbReference type="PANTHER" id="PTHR47366">
    <property type="entry name" value="TWO-ON-TWO HEMOGLOBIN-3"/>
    <property type="match status" value="1"/>
</dbReference>
<feature type="compositionally biased region" description="Polar residues" evidence="8">
    <location>
        <begin position="73"/>
        <end position="84"/>
    </location>
</feature>
<dbReference type="GO" id="GO:0019825">
    <property type="term" value="F:oxygen binding"/>
    <property type="evidence" value="ECO:0007669"/>
    <property type="project" value="InterPro"/>
</dbReference>
<proteinExistence type="inferred from homology"/>
<dbReference type="SUPFAM" id="SSF46458">
    <property type="entry name" value="Globin-like"/>
    <property type="match status" value="1"/>
</dbReference>
<keyword evidence="3 7" id="KW-0349">Heme</keyword>
<evidence type="ECO:0000256" key="3">
    <source>
        <dbReference type="ARBA" id="ARBA00022617"/>
    </source>
</evidence>
<evidence type="ECO:0008006" key="11">
    <source>
        <dbReference type="Google" id="ProtNLM"/>
    </source>
</evidence>
<name>A0A917AST5_9MICC</name>
<keyword evidence="10" id="KW-1185">Reference proteome</keyword>
<dbReference type="EMBL" id="BMIS01000008">
    <property type="protein sequence ID" value="GGE72634.1"/>
    <property type="molecule type" value="Genomic_DNA"/>
</dbReference>
<comment type="caution">
    <text evidence="9">The sequence shown here is derived from an EMBL/GenBank/DDBJ whole genome shotgun (WGS) entry which is preliminary data.</text>
</comment>
<dbReference type="AlphaFoldDB" id="A0A917AST5"/>
<dbReference type="GO" id="GO:0005344">
    <property type="term" value="F:oxygen carrier activity"/>
    <property type="evidence" value="ECO:0007669"/>
    <property type="project" value="InterPro"/>
</dbReference>
<dbReference type="Pfam" id="PF01152">
    <property type="entry name" value="Bac_globin"/>
    <property type="match status" value="1"/>
</dbReference>
<protein>
    <recommendedName>
        <fullName evidence="11">Globin</fullName>
    </recommendedName>
</protein>
<gene>
    <name evidence="9" type="ORF">GCM10011401_19610</name>
</gene>
<evidence type="ECO:0000256" key="4">
    <source>
        <dbReference type="ARBA" id="ARBA00022723"/>
    </source>
</evidence>
<feature type="region of interest" description="Disordered" evidence="8">
    <location>
        <begin position="1"/>
        <end position="97"/>
    </location>
</feature>
<evidence type="ECO:0000256" key="6">
    <source>
        <dbReference type="ARBA" id="ARBA00034496"/>
    </source>
</evidence>
<dbReference type="CDD" id="cd14771">
    <property type="entry name" value="TrHb2_Mt-trHbO-like_O"/>
    <property type="match status" value="1"/>
</dbReference>
<evidence type="ECO:0000256" key="2">
    <source>
        <dbReference type="ARBA" id="ARBA00022448"/>
    </source>
</evidence>
<keyword evidence="4" id="KW-0479">Metal-binding</keyword>
<dbReference type="PROSITE" id="PS01213">
    <property type="entry name" value="GLOBIN_FAM_2"/>
    <property type="match status" value="1"/>
</dbReference>
<comment type="similarity">
    <text evidence="6">Belongs to the truncated hemoglobin family. Group II subfamily.</text>
</comment>
<dbReference type="Gene3D" id="1.10.490.10">
    <property type="entry name" value="Globins"/>
    <property type="match status" value="1"/>
</dbReference>
<evidence type="ECO:0000313" key="9">
    <source>
        <dbReference type="EMBL" id="GGE72634.1"/>
    </source>
</evidence>
<keyword evidence="2" id="KW-0813">Transport</keyword>
<reference evidence="9" key="2">
    <citation type="submission" date="2020-09" db="EMBL/GenBank/DDBJ databases">
        <authorList>
            <person name="Sun Q."/>
            <person name="Zhou Y."/>
        </authorList>
    </citation>
    <scope>NUCLEOTIDE SEQUENCE</scope>
    <source>
        <strain evidence="9">CGMCC 1.15388</strain>
    </source>
</reference>
<dbReference type="InterPro" id="IPR019795">
    <property type="entry name" value="Globin_bac-like_CS"/>
</dbReference>
<feature type="binding site" description="distal binding residue" evidence="7">
    <location>
        <position position="213"/>
    </location>
    <ligand>
        <name>heme</name>
        <dbReference type="ChEBI" id="CHEBI:30413"/>
    </ligand>
    <ligandPart>
        <name>Fe</name>
        <dbReference type="ChEBI" id="CHEBI:18248"/>
    </ligandPart>
</feature>
<dbReference type="PANTHER" id="PTHR47366:SF1">
    <property type="entry name" value="TWO-ON-TWO HEMOGLOBIN-3"/>
    <property type="match status" value="1"/>
</dbReference>
<evidence type="ECO:0000256" key="7">
    <source>
        <dbReference type="PIRSR" id="PIRSR601486-1"/>
    </source>
</evidence>
<dbReference type="GO" id="GO:0046872">
    <property type="term" value="F:metal ion binding"/>
    <property type="evidence" value="ECO:0007669"/>
    <property type="project" value="UniProtKB-KW"/>
</dbReference>
<evidence type="ECO:0000256" key="8">
    <source>
        <dbReference type="SAM" id="MobiDB-lite"/>
    </source>
</evidence>
<dbReference type="InterPro" id="IPR044203">
    <property type="entry name" value="GlbO/GLB3-like"/>
</dbReference>
<feature type="compositionally biased region" description="Basic and acidic residues" evidence="8">
    <location>
        <begin position="1"/>
        <end position="22"/>
    </location>
</feature>